<name>A0A419W8L1_9BACT</name>
<dbReference type="EMBL" id="RAPN01000001">
    <property type="protein sequence ID" value="RKD91796.1"/>
    <property type="molecule type" value="Genomic_DNA"/>
</dbReference>
<dbReference type="Pfam" id="PF13585">
    <property type="entry name" value="CHU_C"/>
    <property type="match status" value="1"/>
</dbReference>
<protein>
    <submittedName>
        <fullName evidence="2">Gliding motility-associated-like protein</fullName>
    </submittedName>
</protein>
<gene>
    <name evidence="2" type="ORF">BC643_2162</name>
</gene>
<comment type="caution">
    <text evidence="2">The sequence shown here is derived from an EMBL/GenBank/DDBJ whole genome shotgun (WGS) entry which is preliminary data.</text>
</comment>
<keyword evidence="1" id="KW-0732">Signal</keyword>
<keyword evidence="3" id="KW-1185">Reference proteome</keyword>
<dbReference type="OrthoDB" id="1117451at2"/>
<evidence type="ECO:0000313" key="3">
    <source>
        <dbReference type="Proteomes" id="UP000283387"/>
    </source>
</evidence>
<dbReference type="RefSeq" id="WP_120273066.1">
    <property type="nucleotide sequence ID" value="NZ_RAPN01000001.1"/>
</dbReference>
<reference evidence="2 3" key="1">
    <citation type="submission" date="2018-09" db="EMBL/GenBank/DDBJ databases">
        <title>Genomic Encyclopedia of Archaeal and Bacterial Type Strains, Phase II (KMG-II): from individual species to whole genera.</title>
        <authorList>
            <person name="Goeker M."/>
        </authorList>
    </citation>
    <scope>NUCLEOTIDE SEQUENCE [LARGE SCALE GENOMIC DNA]</scope>
    <source>
        <strain evidence="2 3">DSM 27148</strain>
    </source>
</reference>
<organism evidence="2 3">
    <name type="scientific">Mangrovibacterium diazotrophicum</name>
    <dbReference type="NCBI Taxonomy" id="1261403"/>
    <lineage>
        <taxon>Bacteria</taxon>
        <taxon>Pseudomonadati</taxon>
        <taxon>Bacteroidota</taxon>
        <taxon>Bacteroidia</taxon>
        <taxon>Marinilabiliales</taxon>
        <taxon>Prolixibacteraceae</taxon>
        <taxon>Mangrovibacterium</taxon>
    </lineage>
</organism>
<feature type="chain" id="PRO_5019302763" evidence="1">
    <location>
        <begin position="28"/>
        <end position="347"/>
    </location>
</feature>
<proteinExistence type="predicted"/>
<dbReference type="Proteomes" id="UP000283387">
    <property type="component" value="Unassembled WGS sequence"/>
</dbReference>
<sequence length="347" mass="39008">MNRLWYHIIRWVLVVIPVLLATASAMAQMSVYRGQTTNLTIDPQPGETYYWELYSDSTVDFAIDAGNVPSSVAEFVNGIDTGPSVSIIWYEPGTYFVKVTTLNETQCTDNIQVGKIVILETEKETLDPPVAIDDYYEVDCNEQFFVLTLNDEYDDNQSIFVSILEWPSQGILHEMDDQGNVSYTVDFFTHGTDSFTYTLCFDSDQSMCDTATVHITIPDDLDCDPAAPLPEPADTTCHFFIPEGFSPNGDGAHDYFVIDCIEQYPQAKLMVYDKQGYLLYSKENYGNTNVWGYNEADLWWGGQTTKHHHNADGMVIPGVYLYVLDKGNGDLERGFVMVAYGNAKSGN</sequence>
<feature type="signal peptide" evidence="1">
    <location>
        <begin position="1"/>
        <end position="27"/>
    </location>
</feature>
<dbReference type="AlphaFoldDB" id="A0A419W8L1"/>
<accession>A0A419W8L1</accession>
<evidence type="ECO:0000313" key="2">
    <source>
        <dbReference type="EMBL" id="RKD91796.1"/>
    </source>
</evidence>
<evidence type="ECO:0000256" key="1">
    <source>
        <dbReference type="SAM" id="SignalP"/>
    </source>
</evidence>
<dbReference type="Pfam" id="PF17963">
    <property type="entry name" value="Big_9"/>
    <property type="match status" value="1"/>
</dbReference>